<evidence type="ECO:0000313" key="8">
    <source>
        <dbReference type="EMBL" id="PCD77164.1"/>
    </source>
</evidence>
<evidence type="ECO:0000313" key="9">
    <source>
        <dbReference type="Proteomes" id="UP000243507"/>
    </source>
</evidence>
<proteinExistence type="predicted"/>
<dbReference type="InterPro" id="IPR037187">
    <property type="entry name" value="DnaK_N"/>
</dbReference>
<keyword evidence="5" id="KW-0175">Coiled coil</keyword>
<reference evidence="8 9" key="1">
    <citation type="submission" date="2017-09" db="EMBL/GenBank/DDBJ databases">
        <title>A multilocus sequence analysis scheme for characterization of bacteria in the genus Thioclava.</title>
        <authorList>
            <person name="Liu Y."/>
            <person name="Shao Z."/>
        </authorList>
    </citation>
    <scope>NUCLEOTIDE SEQUENCE [LARGE SCALE GENOMIC DNA]</scope>
    <source>
        <strain evidence="8 9">CAU 1312</strain>
    </source>
</reference>
<dbReference type="Pfam" id="PF21173">
    <property type="entry name" value="DksA-like_N"/>
    <property type="match status" value="1"/>
</dbReference>
<gene>
    <name evidence="8" type="ORF">CLN94_05180</name>
</gene>
<protein>
    <submittedName>
        <fullName evidence="8">Dimethylmenaquinone methyltransferase</fullName>
    </submittedName>
</protein>
<comment type="caution">
    <text evidence="8">The sequence shown here is derived from an EMBL/GenBank/DDBJ whole genome shotgun (WGS) entry which is preliminary data.</text>
</comment>
<sequence length="107" mass="12169">MKSDDIRREELQARKAQLLGRIDQIEAELESHEAKDWEEMATEREGDEVLHDLGDSARNELRMIEAALARLDEGEYGYCVTCGERIDEARLDLLPATPFCRKHAPGA</sequence>
<keyword evidence="8" id="KW-0489">Methyltransferase</keyword>
<dbReference type="Pfam" id="PF01258">
    <property type="entry name" value="zf-dskA_traR"/>
    <property type="match status" value="1"/>
</dbReference>
<dbReference type="PANTHER" id="PTHR33823:SF4">
    <property type="entry name" value="GENERAL STRESS PROTEIN 16O"/>
    <property type="match status" value="1"/>
</dbReference>
<dbReference type="GO" id="GO:0032259">
    <property type="term" value="P:methylation"/>
    <property type="evidence" value="ECO:0007669"/>
    <property type="project" value="UniProtKB-KW"/>
</dbReference>
<keyword evidence="1" id="KW-0479">Metal-binding</keyword>
<dbReference type="SUPFAM" id="SSF109635">
    <property type="entry name" value="DnaK suppressor protein DksA, alpha-hairpin domain"/>
    <property type="match status" value="1"/>
</dbReference>
<dbReference type="InterPro" id="IPR048487">
    <property type="entry name" value="DksA-like_N"/>
</dbReference>
<dbReference type="AlphaFoldDB" id="A0A2A4CSV7"/>
<name>A0A2A4CSV7_9RHOB</name>
<dbReference type="InterPro" id="IPR000962">
    <property type="entry name" value="Znf_DskA_TraR"/>
</dbReference>
<accession>A0A2A4CSV7</accession>
<evidence type="ECO:0000259" key="6">
    <source>
        <dbReference type="Pfam" id="PF01258"/>
    </source>
</evidence>
<keyword evidence="2" id="KW-0863">Zinc-finger</keyword>
<keyword evidence="3" id="KW-0862">Zinc</keyword>
<dbReference type="Gene3D" id="1.20.120.910">
    <property type="entry name" value="DksA, coiled-coil domain"/>
    <property type="match status" value="1"/>
</dbReference>
<evidence type="ECO:0000259" key="7">
    <source>
        <dbReference type="Pfam" id="PF21173"/>
    </source>
</evidence>
<organism evidence="8 9">
    <name type="scientific">Pseudothioclava arenosa</name>
    <dbReference type="NCBI Taxonomy" id="1795308"/>
    <lineage>
        <taxon>Bacteria</taxon>
        <taxon>Pseudomonadati</taxon>
        <taxon>Pseudomonadota</taxon>
        <taxon>Alphaproteobacteria</taxon>
        <taxon>Rhodobacterales</taxon>
        <taxon>Paracoccaceae</taxon>
        <taxon>Pseudothioclava</taxon>
    </lineage>
</organism>
<dbReference type="EMBL" id="NTJD01000003">
    <property type="protein sequence ID" value="PCD77164.1"/>
    <property type="molecule type" value="Genomic_DNA"/>
</dbReference>
<keyword evidence="9" id="KW-1185">Reference proteome</keyword>
<evidence type="ECO:0000256" key="3">
    <source>
        <dbReference type="ARBA" id="ARBA00022833"/>
    </source>
</evidence>
<dbReference type="GO" id="GO:0008168">
    <property type="term" value="F:methyltransferase activity"/>
    <property type="evidence" value="ECO:0007669"/>
    <property type="project" value="UniProtKB-KW"/>
</dbReference>
<evidence type="ECO:0000256" key="1">
    <source>
        <dbReference type="ARBA" id="ARBA00022723"/>
    </source>
</evidence>
<dbReference type="PROSITE" id="PS51128">
    <property type="entry name" value="ZF_DKSA_2"/>
    <property type="match status" value="1"/>
</dbReference>
<dbReference type="PANTHER" id="PTHR33823">
    <property type="entry name" value="RNA POLYMERASE-BINDING TRANSCRIPTION FACTOR DKSA-RELATED"/>
    <property type="match status" value="1"/>
</dbReference>
<evidence type="ECO:0000256" key="5">
    <source>
        <dbReference type="SAM" id="Coils"/>
    </source>
</evidence>
<keyword evidence="8" id="KW-0808">Transferase</keyword>
<feature type="coiled-coil region" evidence="5">
    <location>
        <begin position="8"/>
        <end position="35"/>
    </location>
</feature>
<feature type="zinc finger region" description="dksA C4-type" evidence="4">
    <location>
        <begin position="79"/>
        <end position="103"/>
    </location>
</feature>
<evidence type="ECO:0000256" key="4">
    <source>
        <dbReference type="PROSITE-ProRule" id="PRU00510"/>
    </source>
</evidence>
<dbReference type="Proteomes" id="UP000243507">
    <property type="component" value="Unassembled WGS sequence"/>
</dbReference>
<dbReference type="OrthoDB" id="1121111at2"/>
<feature type="domain" description="DnaK suppressor protein-like N-terminal" evidence="7">
    <location>
        <begin position="10"/>
        <end position="71"/>
    </location>
</feature>
<dbReference type="GO" id="GO:0008270">
    <property type="term" value="F:zinc ion binding"/>
    <property type="evidence" value="ECO:0007669"/>
    <property type="project" value="UniProtKB-KW"/>
</dbReference>
<evidence type="ECO:0000256" key="2">
    <source>
        <dbReference type="ARBA" id="ARBA00022771"/>
    </source>
</evidence>
<dbReference type="SUPFAM" id="SSF57716">
    <property type="entry name" value="Glucocorticoid receptor-like (DNA-binding domain)"/>
    <property type="match status" value="1"/>
</dbReference>
<feature type="domain" description="Zinc finger DksA/TraR C4-type" evidence="6">
    <location>
        <begin position="74"/>
        <end position="101"/>
    </location>
</feature>
<dbReference type="RefSeq" id="WP_096431856.1">
    <property type="nucleotide sequence ID" value="NZ_NTJD01000003.1"/>
</dbReference>